<comment type="subcellular location">
    <subcellularLocation>
        <location evidence="1">Nucleus membrane</location>
        <topology evidence="1">Peripheral membrane protein</topology>
        <orientation evidence="1">Cytoplasmic side</orientation>
    </subcellularLocation>
</comment>
<keyword evidence="2 9" id="KW-0479">Metal-binding</keyword>
<dbReference type="InterPro" id="IPR041367">
    <property type="entry name" value="Znf-CCCH_4"/>
</dbReference>
<evidence type="ECO:0000256" key="5">
    <source>
        <dbReference type="ARBA" id="ARBA00023242"/>
    </source>
</evidence>
<dbReference type="PANTHER" id="PTHR46527">
    <property type="entry name" value="NUCLEOPORIN-LIKE PROTEIN 2"/>
    <property type="match status" value="1"/>
</dbReference>
<dbReference type="PANTHER" id="PTHR46527:SF1">
    <property type="entry name" value="NUCLEOPORIN NUP42"/>
    <property type="match status" value="1"/>
</dbReference>
<evidence type="ECO:0000256" key="9">
    <source>
        <dbReference type="PROSITE-ProRule" id="PRU00723"/>
    </source>
</evidence>
<evidence type="ECO:0000256" key="2">
    <source>
        <dbReference type="ARBA" id="ARBA00022723"/>
    </source>
</evidence>
<evidence type="ECO:0000256" key="7">
    <source>
        <dbReference type="ARBA" id="ARBA00039886"/>
    </source>
</evidence>
<dbReference type="OrthoDB" id="20729at2759"/>
<dbReference type="GO" id="GO:0031965">
    <property type="term" value="C:nuclear membrane"/>
    <property type="evidence" value="ECO:0007669"/>
    <property type="project" value="UniProtKB-SubCell"/>
</dbReference>
<reference evidence="12" key="1">
    <citation type="submission" date="2020-01" db="EMBL/GenBank/DDBJ databases">
        <title>Draft genome sequence of the Termite Coptotermes fromosanus.</title>
        <authorList>
            <person name="Itakura S."/>
            <person name="Yosikawa Y."/>
            <person name="Umezawa K."/>
        </authorList>
    </citation>
    <scope>NUCLEOTIDE SEQUENCE [LARGE SCALE GENOMIC DNA]</scope>
</reference>
<evidence type="ECO:0000313" key="12">
    <source>
        <dbReference type="Proteomes" id="UP000502823"/>
    </source>
</evidence>
<proteinExistence type="predicted"/>
<dbReference type="InterPro" id="IPR051767">
    <property type="entry name" value="Nucleoporin_NUP42"/>
</dbReference>
<dbReference type="Pfam" id="PF18044">
    <property type="entry name" value="zf-CCCH_4"/>
    <property type="match status" value="1"/>
</dbReference>
<dbReference type="SUPFAM" id="SSF90229">
    <property type="entry name" value="CCCH zinc finger"/>
    <property type="match status" value="1"/>
</dbReference>
<protein>
    <recommendedName>
        <fullName evidence="7">Nucleoporin NUP42</fullName>
    </recommendedName>
    <alternativeName>
        <fullName evidence="8">Nucleoporin-like protein 2</fullName>
    </alternativeName>
</protein>
<dbReference type="EMBL" id="BLKM01011911">
    <property type="protein sequence ID" value="GFG34889.1"/>
    <property type="molecule type" value="Genomic_DNA"/>
</dbReference>
<feature type="zinc finger region" description="C3H1-type" evidence="9">
    <location>
        <begin position="1"/>
        <end position="25"/>
    </location>
</feature>
<dbReference type="Proteomes" id="UP000502823">
    <property type="component" value="Unassembled WGS sequence"/>
</dbReference>
<dbReference type="PROSITE" id="PS50103">
    <property type="entry name" value="ZF_C3H1"/>
    <property type="match status" value="1"/>
</dbReference>
<organism evidence="11 12">
    <name type="scientific">Coptotermes formosanus</name>
    <name type="common">Formosan subterranean termite</name>
    <dbReference type="NCBI Taxonomy" id="36987"/>
    <lineage>
        <taxon>Eukaryota</taxon>
        <taxon>Metazoa</taxon>
        <taxon>Ecdysozoa</taxon>
        <taxon>Arthropoda</taxon>
        <taxon>Hexapoda</taxon>
        <taxon>Insecta</taxon>
        <taxon>Pterygota</taxon>
        <taxon>Neoptera</taxon>
        <taxon>Polyneoptera</taxon>
        <taxon>Dictyoptera</taxon>
        <taxon>Blattodea</taxon>
        <taxon>Blattoidea</taxon>
        <taxon>Termitoidae</taxon>
        <taxon>Rhinotermitidae</taxon>
        <taxon>Coptotermes</taxon>
    </lineage>
</organism>
<evidence type="ECO:0000256" key="6">
    <source>
        <dbReference type="ARBA" id="ARBA00037262"/>
    </source>
</evidence>
<dbReference type="AlphaFoldDB" id="A0A6L2PQK8"/>
<evidence type="ECO:0000256" key="4">
    <source>
        <dbReference type="ARBA" id="ARBA00022833"/>
    </source>
</evidence>
<gene>
    <name evidence="11" type="ORF">Cfor_00104</name>
</gene>
<dbReference type="GO" id="GO:0008270">
    <property type="term" value="F:zinc ion binding"/>
    <property type="evidence" value="ECO:0007669"/>
    <property type="project" value="UniProtKB-KW"/>
</dbReference>
<dbReference type="InterPro" id="IPR036855">
    <property type="entry name" value="Znf_CCCH_sf"/>
</dbReference>
<dbReference type="InParanoid" id="A0A6L2PQK8"/>
<dbReference type="FunCoup" id="A0A6L2PQK8">
    <property type="interactions" value="63"/>
</dbReference>
<name>A0A6L2PQK8_COPFO</name>
<evidence type="ECO:0000256" key="3">
    <source>
        <dbReference type="ARBA" id="ARBA00022771"/>
    </source>
</evidence>
<dbReference type="SMART" id="SM00356">
    <property type="entry name" value="ZnF_C3H1"/>
    <property type="match status" value="1"/>
</dbReference>
<keyword evidence="5" id="KW-0539">Nucleus</keyword>
<evidence type="ECO:0000256" key="1">
    <source>
        <dbReference type="ARBA" id="ARBA00004335"/>
    </source>
</evidence>
<evidence type="ECO:0000313" key="11">
    <source>
        <dbReference type="EMBL" id="GFG34889.1"/>
    </source>
</evidence>
<feature type="domain" description="C3H1-type" evidence="10">
    <location>
        <begin position="1"/>
        <end position="25"/>
    </location>
</feature>
<keyword evidence="3 9" id="KW-0863">Zinc-finger</keyword>
<comment type="function">
    <text evidence="6">Required for the export of mRNAs containing poly(A) tails from the nucleus into the cytoplasm.</text>
</comment>
<accession>A0A6L2PQK8</accession>
<evidence type="ECO:0000259" key="10">
    <source>
        <dbReference type="PROSITE" id="PS50103"/>
    </source>
</evidence>
<dbReference type="InterPro" id="IPR000571">
    <property type="entry name" value="Znf_CCCH"/>
</dbReference>
<keyword evidence="12" id="KW-1185">Reference proteome</keyword>
<comment type="caution">
    <text evidence="11">The sequence shown here is derived from an EMBL/GenBank/DDBJ whole genome shotgun (WGS) entry which is preliminary data.</text>
</comment>
<evidence type="ECO:0000256" key="8">
    <source>
        <dbReference type="ARBA" id="ARBA00042384"/>
    </source>
</evidence>
<keyword evidence="4 9" id="KW-0862">Zinc</keyword>
<sequence>MVICKYYQQGMCKFGSSCRYEHTRSDYSASGESVLRGRYGGHQYATNDYYNGHGRNPGSYKFGNTSHDFEEIMQMVIQEVVQSEKGGQWPLSCFAPIKERSCFPGWEDVSPEEVRWKMYESVQDGTLPEYQRQLKELYDAAKLQRQQIMNPNNEVFKIIEKLLRGEKIETEKNFSFLQAATQMRDNNMLSLSSSSFGTSQQQNPASSNFVFSLPQLGGSSGQTTVQQQSSGFYNGVQVAPNIGMQSVNVCSGWPEMHTPFSAVTQDSSSFQSSSHTALSSGTAFGGNRSVVSSVTGNKSENTVAHSCLYSSQAELSQEELNAYLASTFTMGKVPTKPPPKELCNL</sequence>
<dbReference type="Gene3D" id="4.10.1000.10">
    <property type="entry name" value="Zinc finger, CCCH-type"/>
    <property type="match status" value="1"/>
</dbReference>